<organism evidence="13 14">
    <name type="scientific">Letharia columbiana</name>
    <dbReference type="NCBI Taxonomy" id="112416"/>
    <lineage>
        <taxon>Eukaryota</taxon>
        <taxon>Fungi</taxon>
        <taxon>Dikarya</taxon>
        <taxon>Ascomycota</taxon>
        <taxon>Pezizomycotina</taxon>
        <taxon>Lecanoromycetes</taxon>
        <taxon>OSLEUM clade</taxon>
        <taxon>Lecanoromycetidae</taxon>
        <taxon>Lecanorales</taxon>
        <taxon>Lecanorineae</taxon>
        <taxon>Parmeliaceae</taxon>
        <taxon>Letharia</taxon>
    </lineage>
</organism>
<evidence type="ECO:0000256" key="8">
    <source>
        <dbReference type="ARBA" id="ARBA00023274"/>
    </source>
</evidence>
<dbReference type="GO" id="GO:0034455">
    <property type="term" value="C:t-UTP complex"/>
    <property type="evidence" value="ECO:0007669"/>
    <property type="project" value="TreeGrafter"/>
</dbReference>
<keyword evidence="7 11" id="KW-0539">Nucleus</keyword>
<comment type="caution">
    <text evidence="13">The sequence shown here is derived from an EMBL/GenBank/DDBJ whole genome shotgun (WGS) entry which is preliminary data.</text>
</comment>
<dbReference type="InterPro" id="IPR021133">
    <property type="entry name" value="HEAT_type_2"/>
</dbReference>
<comment type="function">
    <text evidence="9">Involved in nucleolar processing of pre-18S ribosomal RNA. Involved in ribosome biosynthesis.</text>
</comment>
<name>A0A8H6L7M0_9LECA</name>
<gene>
    <name evidence="13" type="ORF">HO173_003492</name>
</gene>
<dbReference type="InterPro" id="IPR040191">
    <property type="entry name" value="UTP10"/>
</dbReference>
<keyword evidence="14" id="KW-1185">Reference proteome</keyword>
<dbReference type="PANTHER" id="PTHR13457">
    <property type="entry name" value="BAP28"/>
    <property type="match status" value="1"/>
</dbReference>
<evidence type="ECO:0000256" key="5">
    <source>
        <dbReference type="ARBA" id="ARBA00022517"/>
    </source>
</evidence>
<evidence type="ECO:0000259" key="12">
    <source>
        <dbReference type="SMART" id="SM01036"/>
    </source>
</evidence>
<dbReference type="InterPro" id="IPR011989">
    <property type="entry name" value="ARM-like"/>
</dbReference>
<keyword evidence="5 11" id="KW-0690">Ribosome biogenesis</keyword>
<protein>
    <recommendedName>
        <fullName evidence="4 11">U3 small nucleolar RNA-associated protein 10</fullName>
    </recommendedName>
</protein>
<evidence type="ECO:0000256" key="7">
    <source>
        <dbReference type="ARBA" id="ARBA00023242"/>
    </source>
</evidence>
<dbReference type="InterPro" id="IPR022125">
    <property type="entry name" value="U3snoRNP10_N"/>
</dbReference>
<evidence type="ECO:0000256" key="2">
    <source>
        <dbReference type="ARBA" id="ARBA00010559"/>
    </source>
</evidence>
<dbReference type="GO" id="GO:0030686">
    <property type="term" value="C:90S preribosome"/>
    <property type="evidence" value="ECO:0007669"/>
    <property type="project" value="TreeGrafter"/>
</dbReference>
<dbReference type="GeneID" id="59285158"/>
<reference evidence="13 14" key="1">
    <citation type="journal article" date="2020" name="Genomics">
        <title>Complete, high-quality genomes from long-read metagenomic sequencing of two wolf lichen thalli reveals enigmatic genome architecture.</title>
        <authorList>
            <person name="McKenzie S.K."/>
            <person name="Walston R.F."/>
            <person name="Allen J.L."/>
        </authorList>
    </citation>
    <scope>NUCLEOTIDE SEQUENCE [LARGE SCALE GENOMIC DNA]</scope>
    <source>
        <strain evidence="13">WasteWater2</strain>
    </source>
</reference>
<keyword evidence="6 11" id="KW-0698">rRNA processing</keyword>
<dbReference type="GO" id="GO:0032040">
    <property type="term" value="C:small-subunit processome"/>
    <property type="evidence" value="ECO:0007669"/>
    <property type="project" value="TreeGrafter"/>
</dbReference>
<comment type="subcellular location">
    <subcellularLocation>
        <location evidence="1 11">Nucleus</location>
        <location evidence="1 11">Nucleolus</location>
    </subcellularLocation>
</comment>
<dbReference type="GO" id="GO:0045943">
    <property type="term" value="P:positive regulation of transcription by RNA polymerase I"/>
    <property type="evidence" value="ECO:0007669"/>
    <property type="project" value="TreeGrafter"/>
</dbReference>
<evidence type="ECO:0000256" key="3">
    <source>
        <dbReference type="ARBA" id="ARBA00011399"/>
    </source>
</evidence>
<dbReference type="OrthoDB" id="31183at2759"/>
<accession>A0A8H6L7M0</accession>
<dbReference type="SMART" id="SM01036">
    <property type="entry name" value="BP28CT"/>
    <property type="match status" value="1"/>
</dbReference>
<evidence type="ECO:0000256" key="6">
    <source>
        <dbReference type="ARBA" id="ARBA00022552"/>
    </source>
</evidence>
<dbReference type="RefSeq" id="XP_037167825.1">
    <property type="nucleotide sequence ID" value="XM_037305417.1"/>
</dbReference>
<dbReference type="PROSITE" id="PS50077">
    <property type="entry name" value="HEAT_REPEAT"/>
    <property type="match status" value="1"/>
</dbReference>
<feature type="domain" description="BP28 C-terminal" evidence="12">
    <location>
        <begin position="1528"/>
        <end position="1681"/>
    </location>
</feature>
<keyword evidence="8 11" id="KW-0687">Ribonucleoprotein</keyword>
<evidence type="ECO:0000256" key="10">
    <source>
        <dbReference type="PROSITE-ProRule" id="PRU00103"/>
    </source>
</evidence>
<dbReference type="Pfam" id="PF12397">
    <property type="entry name" value="U3snoRNP10"/>
    <property type="match status" value="1"/>
</dbReference>
<dbReference type="EMBL" id="JACCJC010000009">
    <property type="protein sequence ID" value="KAF6238523.1"/>
    <property type="molecule type" value="Genomic_DNA"/>
</dbReference>
<dbReference type="GO" id="GO:0030515">
    <property type="term" value="F:snoRNA binding"/>
    <property type="evidence" value="ECO:0007669"/>
    <property type="project" value="TreeGrafter"/>
</dbReference>
<sequence length="1811" mass="200649">MATALASQLAQIRAKSTNPLDLKAQKKAHSRSLLYEPGVAATQDFDSLYQICYEGFQELCLLDSRFAGFANNLFSEQSKQEERTQMTAAQNQQLDVVLEEFLHLVGSKLLLKPALKAVEWLVRRFRVHQNNTMCLVLAFLPFHNAPVFPTMLSLIPEDLSPTLRFLHPYVQALAKPPRHAIVHAASTNRQFFTAMSAFVLDSGHLGFQNPTLVSFWASVATEAVAAMLDQGRSARREAQKQNQEDIVRFLLPVLNDGLSVDNVPDLRMGCYMILTILASKASLDDGVLSVMMEAITSDWSQTSHAGLICLGVLAEQKRTAGLPGKTFEAVIALERLDDDLLTLNKQYKIDKLVLGVALGIISRLRKARDTSGLRLLRTLMEANVMSDASIKAVVKSVIYEAQTTAPNPNPKFDVQGSLADLVLLMCDSKDVGAVIHSTMEESNFDLKYLENRLRRVNYSKESTPEQLTEDVDMENAERQMTTGDFETVMSRIPTRTAYEISFLSHSDSYVYGSLAHAFLSIYTSTMNLERFSNLPVLRKSLGMTEPLFLSFFVRIWCGHCSATARTAAIRTVVEYLRKETLTADVQMLLPYILYALADTSPSVRRAAAELVLVLAPAYKKTADKENKSTNRPILGQQQIYGQGGETQAVTWLSNKETDSILDLMVPNLEECMLDESHVSQLLSDNLNGPKHSKGSNITQRELKKPLRLALLSSICSHVVNTPLYAVKSRLLQMLNQVPKVGSTSRTKLLLPLLLNTLKQGQHDFERICDEEQLVSSQLLDRLVSIVIPGDRDGIQTLKSIIEPLNNLNFPSLRAAALRRLQITWEFIKIDLQSSLAKALFESAVGNVEAGANGNQEAESMETLRTLPLSTATLRSFVENVPSILPALQDGAPVLKRKRTSHGHSNDAGALDERNLASAIRQITFVLELVGDAKTERHPELLGGLSKIMCDLQQSRSHPATATGYLQVLAIEGMLAIVKRAEAPTGLQIDHASVRSDVLIDCIRTTTNSQVRNSALLLVSALAKFNPELILHSIMPIFTFMGANVLRQDDDFSAYVVKQTMESVIPSLVQSLHKRKYGPLVGVSELLLSFAAAYEHIPAQRRLDLFVSLVNKVGASDYLFALTAILLDKYPSDRSVVQFATDLTSRYSVKTRLQVKILQKLHVDGSDVLQMVKQFLGLIVDARKPKPTFSKSLLQLDDVDRAASNLLPLTPAILGDANLISKASRRLRDGGEDAAKIRALFTNILEDTFTLLEHYRGNKTLNVLCMQLLDASLRLLPISELIESIQILLARTENNIRQQVLRSFGDRLKDKKLDLKASQAACLAFLPHLASIIRESADVSLKHTAVVCIDGIAEMFGKKDVAAIVASARIVAGDECLRASESSLRTISILCLATIVEVSSDSFISIVPLALPKAMDSLATSIGEDTEDGALHNAVYSFFGALIIYVPWMVTSADMDSVLKLSFESANAGMSEECNQSRIEALRLMSKKLEAKDCLAALDRTFTIAMTEGPLAVKEHLEILRLTIDRQPKSMIVQHSETLGGLFLRIFDLRRIQLSPLTGCSYDMGEIQVVEDAVNETAISMVYKLNDATFRPMFSRMLEWTTCPTSKKDMKAMIHRQTSWYTFLLKFFGTLKSIVTSYAAFIIDDAVEILKDISLNDEDSLLLWRQVILTLQSTFEHDQDGFYQTPSHFASISAALLGQLDNAQKAPLVLELIPAITELAIATDSATHHKEMNATILKCMRSDRAAVRLAAIQSERALTERLGEEWLALLPEMLPFISEALEDDDEAVEKEVQRWVVGIEGILGESLDPMLQ</sequence>
<evidence type="ECO:0000256" key="1">
    <source>
        <dbReference type="ARBA" id="ARBA00004604"/>
    </source>
</evidence>
<dbReference type="InterPro" id="IPR012954">
    <property type="entry name" value="BP28_C_dom"/>
</dbReference>
<dbReference type="PANTHER" id="PTHR13457:SF1">
    <property type="entry name" value="HEAT REPEAT-CONTAINING PROTEIN 1"/>
    <property type="match status" value="1"/>
</dbReference>
<dbReference type="Proteomes" id="UP000578531">
    <property type="component" value="Unassembled WGS sequence"/>
</dbReference>
<dbReference type="InterPro" id="IPR016024">
    <property type="entry name" value="ARM-type_fold"/>
</dbReference>
<evidence type="ECO:0000256" key="11">
    <source>
        <dbReference type="RuleBase" id="RU367065"/>
    </source>
</evidence>
<evidence type="ECO:0000313" key="13">
    <source>
        <dbReference type="EMBL" id="KAF6238523.1"/>
    </source>
</evidence>
<dbReference type="Gene3D" id="1.25.10.10">
    <property type="entry name" value="Leucine-rich Repeat Variant"/>
    <property type="match status" value="1"/>
</dbReference>
<comment type="similarity">
    <text evidence="2 11">Belongs to the HEATR1/UTP10 family.</text>
</comment>
<dbReference type="GO" id="GO:0000462">
    <property type="term" value="P:maturation of SSU-rRNA from tricistronic rRNA transcript (SSU-rRNA, 5.8S rRNA, LSU-rRNA)"/>
    <property type="evidence" value="ECO:0007669"/>
    <property type="project" value="TreeGrafter"/>
</dbReference>
<dbReference type="Pfam" id="PF08146">
    <property type="entry name" value="BP28CT"/>
    <property type="match status" value="1"/>
</dbReference>
<proteinExistence type="inferred from homology"/>
<evidence type="ECO:0000256" key="4">
    <source>
        <dbReference type="ARBA" id="ARBA00015399"/>
    </source>
</evidence>
<evidence type="ECO:0000313" key="14">
    <source>
        <dbReference type="Proteomes" id="UP000578531"/>
    </source>
</evidence>
<comment type="subunit">
    <text evidence="3 11">Component of the ribosomal small subunit (SSU) processome.</text>
</comment>
<feature type="repeat" description="HEAT" evidence="10">
    <location>
        <begin position="588"/>
        <end position="626"/>
    </location>
</feature>
<evidence type="ECO:0000256" key="9">
    <source>
        <dbReference type="ARBA" id="ARBA00025076"/>
    </source>
</evidence>
<dbReference type="SUPFAM" id="SSF48371">
    <property type="entry name" value="ARM repeat"/>
    <property type="match status" value="2"/>
</dbReference>